<dbReference type="CDD" id="cd00130">
    <property type="entry name" value="PAS"/>
    <property type="match status" value="1"/>
</dbReference>
<dbReference type="InterPro" id="IPR002645">
    <property type="entry name" value="STAS_dom"/>
</dbReference>
<dbReference type="InterPro" id="IPR036513">
    <property type="entry name" value="STAS_dom_sf"/>
</dbReference>
<dbReference type="RefSeq" id="WP_272004699.1">
    <property type="nucleotide sequence ID" value="NZ_JAQNDN010000019.1"/>
</dbReference>
<dbReference type="PROSITE" id="PS50112">
    <property type="entry name" value="PAS"/>
    <property type="match status" value="1"/>
</dbReference>
<sequence>MATDSVSGFELLQDAPFVALQVDSDGTIVAWNAAAEAVFGVTSDDAVGRPIGVIVPVPGGDDAWRALLAEGRAARRVWATPREGRQVVTCDWTLRPLSGGGAVFYGQPAPLTVDTQQHVRDVLLRALLDNVEILAWVADMSGTALLFDGIGLARSGFTPEMLIGQNLLAAFGEKYPAVPEAFKGQAVRYFTREGEASYDNWAVPVRDGQGRQIAVAGVALDITESRRREEELQDKLDVIERQQRAMREMSTPIIEVWDRVICLPIVGLVDTARAADVMDNLLQAITRTRARFAILDLTGVDVVDTSTASHLLSLIRAVRLLGAEGVLTGVHPNIAQTIVTLGVDLTMLHVRATLRDALKYVLAELERR</sequence>
<dbReference type="PANTHER" id="PTHR33745:SF3">
    <property type="entry name" value="RSBT CO-ANTAGONIST PROTEIN RSBRC"/>
    <property type="match status" value="1"/>
</dbReference>
<feature type="domain" description="PAS" evidence="3">
    <location>
        <begin position="10"/>
        <end position="49"/>
    </location>
</feature>
<organism evidence="6 7">
    <name type="scientific">Nannocystis radixulma</name>
    <dbReference type="NCBI Taxonomy" id="2995305"/>
    <lineage>
        <taxon>Bacteria</taxon>
        <taxon>Pseudomonadati</taxon>
        <taxon>Myxococcota</taxon>
        <taxon>Polyangia</taxon>
        <taxon>Nannocystales</taxon>
        <taxon>Nannocystaceae</taxon>
        <taxon>Nannocystis</taxon>
    </lineage>
</organism>
<evidence type="ECO:0000256" key="1">
    <source>
        <dbReference type="ARBA" id="ARBA00022553"/>
    </source>
</evidence>
<name>A0ABT5BH13_9BACT</name>
<evidence type="ECO:0000256" key="2">
    <source>
        <dbReference type="SAM" id="Coils"/>
    </source>
</evidence>
<dbReference type="PROSITE" id="PS50113">
    <property type="entry name" value="PAC"/>
    <property type="match status" value="1"/>
</dbReference>
<dbReference type="InterPro" id="IPR051932">
    <property type="entry name" value="Bact_StressResp_Reg"/>
</dbReference>
<dbReference type="PROSITE" id="PS50801">
    <property type="entry name" value="STAS"/>
    <property type="match status" value="1"/>
</dbReference>
<dbReference type="SUPFAM" id="SSF52091">
    <property type="entry name" value="SpoIIaa-like"/>
    <property type="match status" value="1"/>
</dbReference>
<dbReference type="Gene3D" id="3.30.750.24">
    <property type="entry name" value="STAS domain"/>
    <property type="match status" value="1"/>
</dbReference>
<proteinExistence type="predicted"/>
<feature type="domain" description="PAC" evidence="4">
    <location>
        <begin position="183"/>
        <end position="234"/>
    </location>
</feature>
<dbReference type="SUPFAM" id="SSF55785">
    <property type="entry name" value="PYP-like sensor domain (PAS domain)"/>
    <property type="match status" value="2"/>
</dbReference>
<keyword evidence="2" id="KW-0175">Coiled coil</keyword>
<evidence type="ECO:0000313" key="6">
    <source>
        <dbReference type="EMBL" id="MDC0672713.1"/>
    </source>
</evidence>
<reference evidence="6 7" key="1">
    <citation type="submission" date="2022-11" db="EMBL/GenBank/DDBJ databases">
        <title>Minimal conservation of predation-associated metabolite biosynthetic gene clusters underscores biosynthetic potential of Myxococcota including descriptions for ten novel species: Archangium lansinium sp. nov., Myxococcus landrumus sp. nov., Nannocystis bai.</title>
        <authorList>
            <person name="Ahearne A."/>
            <person name="Stevens C."/>
            <person name="Dowd S."/>
        </authorList>
    </citation>
    <scope>NUCLEOTIDE SEQUENCE [LARGE SCALE GENOMIC DNA]</scope>
    <source>
        <strain evidence="6 7">NCELM</strain>
    </source>
</reference>
<keyword evidence="7" id="KW-1185">Reference proteome</keyword>
<dbReference type="SMART" id="SM00091">
    <property type="entry name" value="PAS"/>
    <property type="match status" value="2"/>
</dbReference>
<dbReference type="InterPro" id="IPR000700">
    <property type="entry name" value="PAS-assoc_C"/>
</dbReference>
<evidence type="ECO:0000259" key="5">
    <source>
        <dbReference type="PROSITE" id="PS50801"/>
    </source>
</evidence>
<dbReference type="NCBIfam" id="TIGR00229">
    <property type="entry name" value="sensory_box"/>
    <property type="match status" value="2"/>
</dbReference>
<feature type="domain" description="STAS" evidence="5">
    <location>
        <begin position="250"/>
        <end position="361"/>
    </location>
</feature>
<comment type="caution">
    <text evidence="6">The sequence shown here is derived from an EMBL/GenBank/DDBJ whole genome shotgun (WGS) entry which is preliminary data.</text>
</comment>
<accession>A0ABT5BH13</accession>
<dbReference type="EMBL" id="JAQNDN010000019">
    <property type="protein sequence ID" value="MDC0672713.1"/>
    <property type="molecule type" value="Genomic_DNA"/>
</dbReference>
<dbReference type="Proteomes" id="UP001217838">
    <property type="component" value="Unassembled WGS sequence"/>
</dbReference>
<dbReference type="Pfam" id="PF01740">
    <property type="entry name" value="STAS"/>
    <property type="match status" value="1"/>
</dbReference>
<dbReference type="CDD" id="cd07041">
    <property type="entry name" value="STAS_RsbR_RsbS_like"/>
    <property type="match status" value="1"/>
</dbReference>
<gene>
    <name evidence="6" type="ORF">POL58_33485</name>
</gene>
<dbReference type="InterPro" id="IPR013656">
    <property type="entry name" value="PAS_4"/>
</dbReference>
<protein>
    <submittedName>
        <fullName evidence="6">PAS domain-containing protein</fullName>
    </submittedName>
</protein>
<dbReference type="PANTHER" id="PTHR33745">
    <property type="entry name" value="RSBT ANTAGONIST PROTEIN RSBS-RELATED"/>
    <property type="match status" value="1"/>
</dbReference>
<feature type="coiled-coil region" evidence="2">
    <location>
        <begin position="222"/>
        <end position="249"/>
    </location>
</feature>
<dbReference type="Pfam" id="PF08448">
    <property type="entry name" value="PAS_4"/>
    <property type="match status" value="1"/>
</dbReference>
<dbReference type="Gene3D" id="3.30.450.20">
    <property type="entry name" value="PAS domain"/>
    <property type="match status" value="2"/>
</dbReference>
<evidence type="ECO:0000259" key="4">
    <source>
        <dbReference type="PROSITE" id="PS50113"/>
    </source>
</evidence>
<evidence type="ECO:0000313" key="7">
    <source>
        <dbReference type="Proteomes" id="UP001217838"/>
    </source>
</evidence>
<evidence type="ECO:0000259" key="3">
    <source>
        <dbReference type="PROSITE" id="PS50112"/>
    </source>
</evidence>
<dbReference type="InterPro" id="IPR035965">
    <property type="entry name" value="PAS-like_dom_sf"/>
</dbReference>
<keyword evidence="1" id="KW-0597">Phosphoprotein</keyword>
<dbReference type="InterPro" id="IPR000014">
    <property type="entry name" value="PAS"/>
</dbReference>